<evidence type="ECO:0000256" key="9">
    <source>
        <dbReference type="ARBA" id="ARBA00022679"/>
    </source>
</evidence>
<feature type="region of interest" description="Disordered" evidence="21">
    <location>
        <begin position="989"/>
        <end position="1009"/>
    </location>
</feature>
<evidence type="ECO:0000256" key="14">
    <source>
        <dbReference type="ARBA" id="ARBA00022776"/>
    </source>
</evidence>
<dbReference type="Gene3D" id="3.40.50.150">
    <property type="entry name" value="Vaccinia Virus protein VP39"/>
    <property type="match status" value="1"/>
</dbReference>
<keyword evidence="6" id="KW-0678">Repressor</keyword>
<evidence type="ECO:0000256" key="3">
    <source>
        <dbReference type="ARBA" id="ARBA00010729"/>
    </source>
</evidence>
<dbReference type="SMART" id="SM00293">
    <property type="entry name" value="PWWP"/>
    <property type="match status" value="1"/>
</dbReference>
<dbReference type="InterPro" id="IPR025766">
    <property type="entry name" value="ADD"/>
</dbReference>
<dbReference type="SUPFAM" id="SSF53335">
    <property type="entry name" value="S-adenosyl-L-methionine-dependent methyltransferases"/>
    <property type="match status" value="1"/>
</dbReference>
<evidence type="ECO:0000256" key="4">
    <source>
        <dbReference type="ARBA" id="ARBA00011975"/>
    </source>
</evidence>
<feature type="compositionally biased region" description="Basic and acidic residues" evidence="21">
    <location>
        <begin position="823"/>
        <end position="833"/>
    </location>
</feature>
<dbReference type="Proteomes" id="UP000261620">
    <property type="component" value="Unplaced"/>
</dbReference>
<keyword evidence="14" id="KW-0498">Mitosis</keyword>
<dbReference type="GO" id="GO:0032259">
    <property type="term" value="P:methylation"/>
    <property type="evidence" value="ECO:0007669"/>
    <property type="project" value="UniProtKB-KW"/>
</dbReference>
<evidence type="ECO:0000256" key="12">
    <source>
        <dbReference type="ARBA" id="ARBA00022723"/>
    </source>
</evidence>
<dbReference type="Pfam" id="PF21255">
    <property type="entry name" value="DNMT3_ADD_GATA1-like"/>
    <property type="match status" value="1"/>
</dbReference>
<keyword evidence="11" id="KW-0493">Microtubule</keyword>
<dbReference type="InterPro" id="IPR018117">
    <property type="entry name" value="C5_DNA_meth_AS"/>
</dbReference>
<dbReference type="Gene3D" id="2.30.30.140">
    <property type="match status" value="1"/>
</dbReference>
<dbReference type="PANTHER" id="PTHR23068:SF53">
    <property type="entry name" value="DNA (CYTOSINE-5-)-METHYLTRANSFERASE"/>
    <property type="match status" value="1"/>
</dbReference>
<keyword evidence="12" id="KW-0479">Metal-binding</keyword>
<dbReference type="InterPro" id="IPR001525">
    <property type="entry name" value="C5_MeTfrase"/>
</dbReference>
<dbReference type="InterPro" id="IPR029063">
    <property type="entry name" value="SAM-dependent_MTases_sf"/>
</dbReference>
<evidence type="ECO:0000259" key="24">
    <source>
        <dbReference type="PROSITE" id="PS51533"/>
    </source>
</evidence>
<evidence type="ECO:0000259" key="23">
    <source>
        <dbReference type="PROSITE" id="PS50812"/>
    </source>
</evidence>
<reference evidence="25" key="2">
    <citation type="submission" date="2025-09" db="UniProtKB">
        <authorList>
            <consortium name="Ensembl"/>
        </authorList>
    </citation>
    <scope>IDENTIFICATION</scope>
</reference>
<evidence type="ECO:0000256" key="11">
    <source>
        <dbReference type="ARBA" id="ARBA00022701"/>
    </source>
</evidence>
<evidence type="ECO:0000256" key="5">
    <source>
        <dbReference type="ARBA" id="ARBA00022490"/>
    </source>
</evidence>
<evidence type="ECO:0000256" key="6">
    <source>
        <dbReference type="ARBA" id="ARBA00022491"/>
    </source>
</evidence>
<keyword evidence="18" id="KW-0539">Nucleus</keyword>
<dbReference type="InterPro" id="IPR001715">
    <property type="entry name" value="CH_dom"/>
</dbReference>
<dbReference type="GO" id="GO:0051301">
    <property type="term" value="P:cell division"/>
    <property type="evidence" value="ECO:0007669"/>
    <property type="project" value="UniProtKB-KW"/>
</dbReference>
<evidence type="ECO:0000256" key="19">
    <source>
        <dbReference type="ARBA" id="ARBA00023306"/>
    </source>
</evidence>
<keyword evidence="17" id="KW-0206">Cytoskeleton</keyword>
<keyword evidence="9 20" id="KW-0808">Transferase</keyword>
<feature type="domain" description="PWWP" evidence="23">
    <location>
        <begin position="867"/>
        <end position="922"/>
    </location>
</feature>
<evidence type="ECO:0000256" key="8">
    <source>
        <dbReference type="ARBA" id="ARBA00022618"/>
    </source>
</evidence>
<feature type="region of interest" description="Disordered" evidence="21">
    <location>
        <begin position="211"/>
        <end position="230"/>
    </location>
</feature>
<evidence type="ECO:0000256" key="2">
    <source>
        <dbReference type="ARBA" id="ARBA00004245"/>
    </source>
</evidence>
<keyword evidence="7 20" id="KW-0489">Methyltransferase</keyword>
<dbReference type="PANTHER" id="PTHR23068">
    <property type="entry name" value="DNA CYTOSINE-5- -METHYLTRANSFERASE 3-RELATED"/>
    <property type="match status" value="1"/>
</dbReference>
<dbReference type="InterPro" id="IPR036872">
    <property type="entry name" value="CH_dom_sf"/>
</dbReference>
<dbReference type="Gene3D" id="1.10.418.10">
    <property type="entry name" value="Calponin-like domain"/>
    <property type="match status" value="1"/>
</dbReference>
<evidence type="ECO:0000313" key="25">
    <source>
        <dbReference type="Ensembl" id="ENSMMOP00000011852.1"/>
    </source>
</evidence>
<dbReference type="EC" id="2.1.1.37" evidence="4"/>
<dbReference type="Pfam" id="PF00145">
    <property type="entry name" value="DNA_methylase"/>
    <property type="match status" value="1"/>
</dbReference>
<feature type="compositionally biased region" description="Low complexity" evidence="21">
    <location>
        <begin position="989"/>
        <end position="1007"/>
    </location>
</feature>
<dbReference type="Gene3D" id="1.10.720.50">
    <property type="entry name" value="PWWP, helical domain"/>
    <property type="match status" value="1"/>
</dbReference>
<evidence type="ECO:0000256" key="10">
    <source>
        <dbReference type="ARBA" id="ARBA00022691"/>
    </source>
</evidence>
<keyword evidence="26" id="KW-1185">Reference proteome</keyword>
<comment type="similarity">
    <text evidence="3">Belongs to the MAPRE family.</text>
</comment>
<protein>
    <recommendedName>
        <fullName evidence="4">DNA (cytosine-5-)-methyltransferase</fullName>
        <ecNumber evidence="4">2.1.1.37</ecNumber>
    </recommendedName>
</protein>
<dbReference type="GO" id="GO:0003677">
    <property type="term" value="F:DNA binding"/>
    <property type="evidence" value="ECO:0007669"/>
    <property type="project" value="UniProtKB-KW"/>
</dbReference>
<evidence type="ECO:0000256" key="13">
    <source>
        <dbReference type="ARBA" id="ARBA00022771"/>
    </source>
</evidence>
<keyword evidence="5" id="KW-0963">Cytoplasm</keyword>
<dbReference type="InterPro" id="IPR000313">
    <property type="entry name" value="PWWP_dom"/>
</dbReference>
<keyword evidence="13" id="KW-0863">Zinc-finger</keyword>
<feature type="compositionally biased region" description="Polar residues" evidence="21">
    <location>
        <begin position="142"/>
        <end position="151"/>
    </location>
</feature>
<feature type="region of interest" description="Disordered" evidence="21">
    <location>
        <begin position="137"/>
        <end position="159"/>
    </location>
</feature>
<keyword evidence="16" id="KW-0238">DNA-binding</keyword>
<dbReference type="PROSITE" id="PS50021">
    <property type="entry name" value="CH"/>
    <property type="match status" value="1"/>
</dbReference>
<evidence type="ECO:0000313" key="26">
    <source>
        <dbReference type="Proteomes" id="UP000261620"/>
    </source>
</evidence>
<dbReference type="Ensembl" id="ENSMMOT00000012052.1">
    <property type="protein sequence ID" value="ENSMMOP00000011852.1"/>
    <property type="gene ID" value="ENSMMOG00000009103.1"/>
</dbReference>
<dbReference type="SUPFAM" id="SSF47576">
    <property type="entry name" value="Calponin-homology domain, CH-domain"/>
    <property type="match status" value="1"/>
</dbReference>
<keyword evidence="8" id="KW-0132">Cell division</keyword>
<name>A0A3Q3WI01_MOLML</name>
<dbReference type="InterPro" id="IPR040552">
    <property type="entry name" value="DNMT3_ADD_GATA1-like"/>
</dbReference>
<feature type="domain" description="Calponin-homology (CH)" evidence="22">
    <location>
        <begin position="15"/>
        <end position="117"/>
    </location>
</feature>
<dbReference type="PROSITE" id="PS00094">
    <property type="entry name" value="C5_MTASE_1"/>
    <property type="match status" value="1"/>
</dbReference>
<comment type="similarity">
    <text evidence="20">Belongs to the class I-like SAM-binding methyltransferase superfamily. C5-methyltransferase family.</text>
</comment>
<dbReference type="GO" id="GO:0005874">
    <property type="term" value="C:microtubule"/>
    <property type="evidence" value="ECO:0007669"/>
    <property type="project" value="UniProtKB-KW"/>
</dbReference>
<feature type="domain" description="PHD-type" evidence="24">
    <location>
        <begin position="1035"/>
        <end position="1167"/>
    </location>
</feature>
<keyword evidence="10 20" id="KW-0949">S-adenosyl-L-methionine</keyword>
<evidence type="ECO:0000256" key="21">
    <source>
        <dbReference type="SAM" id="MobiDB-lite"/>
    </source>
</evidence>
<dbReference type="Pfam" id="PF00855">
    <property type="entry name" value="PWWP"/>
    <property type="match status" value="1"/>
</dbReference>
<feature type="active site" evidence="20">
    <location>
        <position position="1263"/>
    </location>
</feature>
<dbReference type="FunFam" id="3.40.50.150:FF:000008">
    <property type="entry name" value="DNA (Cytosine-5)-methyltransferase 3A isoform X1"/>
    <property type="match status" value="1"/>
</dbReference>
<evidence type="ECO:0000256" key="1">
    <source>
        <dbReference type="ARBA" id="ARBA00004123"/>
    </source>
</evidence>
<dbReference type="InterPro" id="IPR050390">
    <property type="entry name" value="C5-Methyltransferase"/>
</dbReference>
<evidence type="ECO:0000256" key="15">
    <source>
        <dbReference type="ARBA" id="ARBA00022833"/>
    </source>
</evidence>
<dbReference type="GO" id="GO:0008270">
    <property type="term" value="F:zinc ion binding"/>
    <property type="evidence" value="ECO:0007669"/>
    <property type="project" value="UniProtKB-KW"/>
</dbReference>
<evidence type="ECO:0000256" key="18">
    <source>
        <dbReference type="ARBA" id="ARBA00023242"/>
    </source>
</evidence>
<dbReference type="GO" id="GO:0005634">
    <property type="term" value="C:nucleus"/>
    <property type="evidence" value="ECO:0007669"/>
    <property type="project" value="UniProtKB-SubCell"/>
</dbReference>
<reference evidence="25" key="1">
    <citation type="submission" date="2025-08" db="UniProtKB">
        <authorList>
            <consortium name="Ensembl"/>
        </authorList>
    </citation>
    <scope>IDENTIFICATION</scope>
</reference>
<dbReference type="GO" id="GO:0051718">
    <property type="term" value="F:DNA (cytosine-5-)-methyltransferase activity, acting on CpG substrates"/>
    <property type="evidence" value="ECO:0007669"/>
    <property type="project" value="TreeGrafter"/>
</dbReference>
<dbReference type="OMA" id="PHRIYPS"/>
<dbReference type="GO" id="GO:0000122">
    <property type="term" value="P:negative regulation of transcription by RNA polymerase II"/>
    <property type="evidence" value="ECO:0007669"/>
    <property type="project" value="TreeGrafter"/>
</dbReference>
<dbReference type="SUPFAM" id="SSF63748">
    <property type="entry name" value="Tudor/PWWP/MBT"/>
    <property type="match status" value="1"/>
</dbReference>
<dbReference type="InterPro" id="IPR049554">
    <property type="entry name" value="DNMT3_ADD_PHD"/>
</dbReference>
<proteinExistence type="inferred from homology"/>
<dbReference type="Pfam" id="PF00307">
    <property type="entry name" value="CH"/>
    <property type="match status" value="1"/>
</dbReference>
<evidence type="ECO:0000256" key="16">
    <source>
        <dbReference type="ARBA" id="ARBA00023125"/>
    </source>
</evidence>
<evidence type="ECO:0000256" key="7">
    <source>
        <dbReference type="ARBA" id="ARBA00022603"/>
    </source>
</evidence>
<dbReference type="PROSITE" id="PS51679">
    <property type="entry name" value="SAM_MT_C5"/>
    <property type="match status" value="1"/>
</dbReference>
<comment type="subcellular location">
    <subcellularLocation>
        <location evidence="2">Cytoplasm</location>
        <location evidence="2">Cytoskeleton</location>
    </subcellularLocation>
    <subcellularLocation>
        <location evidence="1">Nucleus</location>
    </subcellularLocation>
</comment>
<dbReference type="PROSITE" id="PS51533">
    <property type="entry name" value="ADD"/>
    <property type="match status" value="1"/>
</dbReference>
<accession>A0A3Q3WI01</accession>
<dbReference type="Pfam" id="PF17980">
    <property type="entry name" value="ADD_DNMT3"/>
    <property type="match status" value="1"/>
</dbReference>
<sequence length="1465" mass="164424">MASTVVVTAEAFNMKSNRFILLNWVNNLLKTNFKDVRQLGSGACHCQIMDWVLPGSVDMTKVKFDAQCEDDYRHNFSLLLEAFSKYSITTAIPVEKLIKGDFKSNFDVLKWFKAFYTANEKNEEYDPVKARDSHDIRPMVPQSPQSVNPNMDSPAGENVSGVTKTFPYTEKWKGIYEWADCSTLGEQYTYCHSCDKNLSTFRRGLMELRRHGETKKHKKSTQTSKNTGWQIQQSEPLPCSDAAIQFIFKHCYTGSATGETVSRHFARCKLGLRYPKDIESVCRNTPYCVYIYGGVPLEKDDTVSVVLIGFFDVEATRHCIRFLDAFPSDGGAGNQTAAAVVETLKKFGLLAGNLAAVYSDGNGVASEHICSHLRKLNPNIIALGGLYAISDAACRAGVKELSNQVQEFITDIHAHYSSSSTKNRHLKVLFGSDFSANAPSFHLNTSCLTFCLLVTKILEIWNDLILYFKSCDTNDDEAKIICSQLQDSKVRATFMFLEHALKPLHSFQRHLQTQEGAARTDILLILEEASSLLHTYTSYFLRPQAAGRFLKEHDAQILKNKKFHLSSPDLKLGGKELEDFLNGLETTETMPILKEEAMSFYVALTVCIAEELPLSEGVLKSMAQLLSPHSRLKVTGKAVGELGIKLGICSSPEEVNQLTSEFLDYQLTGEGESEKGDTDNSVLVSLEKHWASILKDLEATSSFRKLVLNLLSFPCPPLDPQQMFTKALESEDTMLFSETDALTENECDGTSDGTHPESKSCKDLSLHSEGEKIKSRQINQTVSCVVSQGTGRGNFGWECSLRQKPQARAVFQAGASNWSKPINLDKDSKKGLESQDEVAALESSPSSKPTPGRRRKNTYQDGKGFLTRELVWGKVKGFSWWPGMVLPWKTKSAPPGVRRVEWFGDGMFSEIYTEDLVSFGSFGKFFCKTSFAGLPLYKEAIFQVIELAGERCSKSFSGAEGDREKELKLMLEWAFQGFLPTGPEGFLPPDAAAAQQSSSDSSLSDHQPPAKRKYVFKNKANAPVIPYNRESIAENIKEKGKTIKDFCLSCGSSEIDVQHPLFEGGLCLKCKDNFTETLYRYDEDGYQSYCTVCCAGLEVILCGNTSCCRCFCKDCLDILVGPGTFNKLKDVDPWSCYMCDPSQCDGNLKLRPDWSVRVQDFFVNNSAMEFEPHRVYPSIPADQRRPIRVLSLFDGIATGYLVLKDLGFKIERYIASEICEDSIAVGIVKHEGKIEYVSDVRTVTRKHLAEWGPFDLLIGGSPCNDLSMVNPLRKGLFEGTGRLFFEFYRILTMLKPKEGDDRPFFWLFENVVFMSAKDKSDICRFLECNPILIDAVKVSPAHRARYFWGNLPGMNRPLATALDDKVALQDCLEVGRMAKFDKVRTITTKSNSIRQGKMGPLPVNMNGKEDYLWCTELEQIFGFPKHYTDVNNMGRMQRQRVLGRSWSVPVIRHIFAPLKDYYECE</sequence>
<evidence type="ECO:0000259" key="22">
    <source>
        <dbReference type="PROSITE" id="PS50021"/>
    </source>
</evidence>
<evidence type="ECO:0000256" key="20">
    <source>
        <dbReference type="PROSITE-ProRule" id="PRU01016"/>
    </source>
</evidence>
<dbReference type="Gene3D" id="2.20.70.90">
    <property type="match status" value="1"/>
</dbReference>
<organism evidence="25 26">
    <name type="scientific">Mola mola</name>
    <name type="common">Ocean sunfish</name>
    <name type="synonym">Tetraodon mola</name>
    <dbReference type="NCBI Taxonomy" id="94237"/>
    <lineage>
        <taxon>Eukaryota</taxon>
        <taxon>Metazoa</taxon>
        <taxon>Chordata</taxon>
        <taxon>Craniata</taxon>
        <taxon>Vertebrata</taxon>
        <taxon>Euteleostomi</taxon>
        <taxon>Actinopterygii</taxon>
        <taxon>Neopterygii</taxon>
        <taxon>Teleostei</taxon>
        <taxon>Neoteleostei</taxon>
        <taxon>Acanthomorphata</taxon>
        <taxon>Eupercaria</taxon>
        <taxon>Tetraodontiformes</taxon>
        <taxon>Molidae</taxon>
        <taxon>Mola</taxon>
    </lineage>
</organism>
<keyword evidence="15" id="KW-0862">Zinc</keyword>
<dbReference type="STRING" id="94237.ENSMMOP00000011852"/>
<dbReference type="PROSITE" id="PS50812">
    <property type="entry name" value="PWWP"/>
    <property type="match status" value="1"/>
</dbReference>
<keyword evidence="19" id="KW-0131">Cell cycle</keyword>
<evidence type="ECO:0000256" key="17">
    <source>
        <dbReference type="ARBA" id="ARBA00023212"/>
    </source>
</evidence>
<feature type="region of interest" description="Disordered" evidence="21">
    <location>
        <begin position="821"/>
        <end position="859"/>
    </location>
</feature>
<dbReference type="FunFam" id="1.10.418.10:FF:000028">
    <property type="entry name" value="RP/EB family microtubule-associated protein"/>
    <property type="match status" value="1"/>
</dbReference>